<dbReference type="RefSeq" id="WP_119779106.1">
    <property type="nucleotide sequence ID" value="NZ_QYUK01000011.1"/>
</dbReference>
<feature type="chain" id="PRO_5019249043" evidence="1">
    <location>
        <begin position="21"/>
        <end position="170"/>
    </location>
</feature>
<reference evidence="2 3" key="1">
    <citation type="submission" date="2018-09" db="EMBL/GenBank/DDBJ databases">
        <authorList>
            <person name="Zhu H."/>
        </authorList>
    </citation>
    <scope>NUCLEOTIDE SEQUENCE [LARGE SCALE GENOMIC DNA]</scope>
    <source>
        <strain evidence="2 3">K1W22B-8</strain>
    </source>
</reference>
<evidence type="ECO:0000313" key="2">
    <source>
        <dbReference type="EMBL" id="RJF88470.1"/>
    </source>
</evidence>
<dbReference type="AlphaFoldDB" id="A0A418WEQ0"/>
<dbReference type="Proteomes" id="UP000284605">
    <property type="component" value="Unassembled WGS sequence"/>
</dbReference>
<accession>A0A418WEQ0</accession>
<keyword evidence="3" id="KW-1185">Reference proteome</keyword>
<sequence>MLRFIALVLALFIATTPAHAGKRIDEFVSGYWTTYAYQNDNGSFGHCGMETKFDDGMVLSILLADGGVVIAFWHPDWKLTVGQESGMQLTIDSRYQRVASVVFDDPNGMVSGLGYDSDFWLAFKAGLRMNIDLADGSAWTVNLKGSSKATKALSVCYDLYAPQGRKGMFN</sequence>
<organism evidence="2 3">
    <name type="scientific">Oleomonas cavernae</name>
    <dbReference type="NCBI Taxonomy" id="2320859"/>
    <lineage>
        <taxon>Bacteria</taxon>
        <taxon>Pseudomonadati</taxon>
        <taxon>Pseudomonadota</taxon>
        <taxon>Alphaproteobacteria</taxon>
        <taxon>Acetobacterales</taxon>
        <taxon>Acetobacteraceae</taxon>
        <taxon>Oleomonas</taxon>
    </lineage>
</organism>
<dbReference type="EMBL" id="QYUK01000011">
    <property type="protein sequence ID" value="RJF88470.1"/>
    <property type="molecule type" value="Genomic_DNA"/>
</dbReference>
<evidence type="ECO:0000256" key="1">
    <source>
        <dbReference type="SAM" id="SignalP"/>
    </source>
</evidence>
<gene>
    <name evidence="2" type="ORF">D3874_16830</name>
</gene>
<proteinExistence type="predicted"/>
<dbReference type="OrthoDB" id="1522627at2"/>
<comment type="caution">
    <text evidence="2">The sequence shown here is derived from an EMBL/GenBank/DDBJ whole genome shotgun (WGS) entry which is preliminary data.</text>
</comment>
<protein>
    <submittedName>
        <fullName evidence="2">Uncharacterized protein</fullName>
    </submittedName>
</protein>
<feature type="signal peptide" evidence="1">
    <location>
        <begin position="1"/>
        <end position="20"/>
    </location>
</feature>
<name>A0A418WEQ0_9PROT</name>
<keyword evidence="1" id="KW-0732">Signal</keyword>
<evidence type="ECO:0000313" key="3">
    <source>
        <dbReference type="Proteomes" id="UP000284605"/>
    </source>
</evidence>